<sequence length="144" mass="16253">MKFILLALFFAPCSNSLFKDTDVNLENLPEYSEFIKQLKPSTTPLPLIIGFPNGNLPTIQLCKESPGDDLYGHIFCWGMIGLYFVLILSLIVYQLRSFFWGCFPCDRPPPRITRLPSVLITNLDSHESGGSHWIALIYIEGGKV</sequence>
<name>A0A1I8BG06_MELHA</name>
<keyword evidence="1" id="KW-0812">Transmembrane</keyword>
<evidence type="ECO:0000256" key="1">
    <source>
        <dbReference type="SAM" id="Phobius"/>
    </source>
</evidence>
<feature type="transmembrane region" description="Helical" evidence="1">
    <location>
        <begin position="70"/>
        <end position="93"/>
    </location>
</feature>
<evidence type="ECO:0000256" key="2">
    <source>
        <dbReference type="SAM" id="SignalP"/>
    </source>
</evidence>
<keyword evidence="1" id="KW-1133">Transmembrane helix</keyword>
<evidence type="ECO:0000313" key="4">
    <source>
        <dbReference type="WBParaSite" id="MhA1_Contig2329.frz3.gene7"/>
    </source>
</evidence>
<organism evidence="3 4">
    <name type="scientific">Meloidogyne hapla</name>
    <name type="common">Root-knot nematode worm</name>
    <dbReference type="NCBI Taxonomy" id="6305"/>
    <lineage>
        <taxon>Eukaryota</taxon>
        <taxon>Metazoa</taxon>
        <taxon>Ecdysozoa</taxon>
        <taxon>Nematoda</taxon>
        <taxon>Chromadorea</taxon>
        <taxon>Rhabditida</taxon>
        <taxon>Tylenchina</taxon>
        <taxon>Tylenchomorpha</taxon>
        <taxon>Tylenchoidea</taxon>
        <taxon>Meloidogynidae</taxon>
        <taxon>Meloidogyninae</taxon>
        <taxon>Meloidogyne</taxon>
    </lineage>
</organism>
<dbReference type="Gene3D" id="3.40.395.10">
    <property type="entry name" value="Adenoviral Proteinase, Chain A"/>
    <property type="match status" value="1"/>
</dbReference>
<proteinExistence type="predicted"/>
<evidence type="ECO:0000313" key="3">
    <source>
        <dbReference type="Proteomes" id="UP000095281"/>
    </source>
</evidence>
<dbReference type="AlphaFoldDB" id="A0A1I8BG06"/>
<feature type="signal peptide" evidence="2">
    <location>
        <begin position="1"/>
        <end position="16"/>
    </location>
</feature>
<feature type="chain" id="PRO_5009315778" evidence="2">
    <location>
        <begin position="17"/>
        <end position="144"/>
    </location>
</feature>
<dbReference type="WBParaSite" id="MhA1_Contig2329.frz3.gene7">
    <property type="protein sequence ID" value="MhA1_Contig2329.frz3.gene7"/>
    <property type="gene ID" value="MhA1_Contig2329.frz3.gene7"/>
</dbReference>
<accession>A0A1I8BG06</accession>
<keyword evidence="1" id="KW-0472">Membrane</keyword>
<keyword evidence="2" id="KW-0732">Signal</keyword>
<dbReference type="Proteomes" id="UP000095281">
    <property type="component" value="Unplaced"/>
</dbReference>
<keyword evidence="3" id="KW-1185">Reference proteome</keyword>
<protein>
    <submittedName>
        <fullName evidence="4">Uncharacterized protein</fullName>
    </submittedName>
</protein>
<reference evidence="4" key="1">
    <citation type="submission" date="2016-11" db="UniProtKB">
        <authorList>
            <consortium name="WormBaseParasite"/>
        </authorList>
    </citation>
    <scope>IDENTIFICATION</scope>
</reference>